<dbReference type="EMBL" id="KV002678">
    <property type="protein sequence ID" value="KZV37544.1"/>
    <property type="molecule type" value="Genomic_DNA"/>
</dbReference>
<dbReference type="Proteomes" id="UP000250235">
    <property type="component" value="Unassembled WGS sequence"/>
</dbReference>
<proteinExistence type="predicted"/>
<reference evidence="1 3" key="1">
    <citation type="journal article" date="2015" name="Proc. Natl. Acad. Sci. U.S.A.">
        <title>The resurrection genome of Boea hygrometrica: A blueprint for survival of dehydration.</title>
        <authorList>
            <person name="Xiao L."/>
            <person name="Yang G."/>
            <person name="Zhang L."/>
            <person name="Yang X."/>
            <person name="Zhao S."/>
            <person name="Ji Z."/>
            <person name="Zhou Q."/>
            <person name="Hu M."/>
            <person name="Wang Y."/>
            <person name="Chen M."/>
            <person name="Xu Y."/>
            <person name="Jin H."/>
            <person name="Xiao X."/>
            <person name="Hu G."/>
            <person name="Bao F."/>
            <person name="Hu Y."/>
            <person name="Wan P."/>
            <person name="Li L."/>
            <person name="Deng X."/>
            <person name="Kuang T."/>
            <person name="Xiang C."/>
            <person name="Zhu J.K."/>
            <person name="Oliver M.J."/>
            <person name="He Y."/>
        </authorList>
    </citation>
    <scope>NUCLEOTIDE SEQUENCE [LARGE SCALE GENOMIC DNA]</scope>
    <source>
        <strain evidence="3">cv. XS01</strain>
    </source>
</reference>
<dbReference type="AlphaFoldDB" id="A0A2Z6ZX77"/>
<reference evidence="1" key="2">
    <citation type="submission" date="2016-02" db="EMBL/GenBank/DDBJ databases">
        <authorList>
            <person name="Alioto T."/>
            <person name="Alioto T."/>
        </authorList>
    </citation>
    <scope>NUCLEOTIDE SEQUENCE</scope>
</reference>
<gene>
    <name evidence="2" type="ORF">F511_42913</name>
    <name evidence="1" type="ORF">F511_44877</name>
</gene>
<name>A0A2Z6ZX77_9LAMI</name>
<protein>
    <submittedName>
        <fullName evidence="1">Uncharacterized protein</fullName>
    </submittedName>
</protein>
<sequence>MARCVYVDFEEGSIQGTSKQKKSKIVQILRNLVSNNECKDGIRPTDSKLRDFLKIQLKLS</sequence>
<evidence type="ECO:0000313" key="1">
    <source>
        <dbReference type="EMBL" id="KZV13888.1"/>
    </source>
</evidence>
<evidence type="ECO:0000313" key="3">
    <source>
        <dbReference type="Proteomes" id="UP000250235"/>
    </source>
</evidence>
<evidence type="ECO:0000313" key="2">
    <source>
        <dbReference type="EMBL" id="KZV37544.1"/>
    </source>
</evidence>
<organism evidence="1 3">
    <name type="scientific">Dorcoceras hygrometricum</name>
    <dbReference type="NCBI Taxonomy" id="472368"/>
    <lineage>
        <taxon>Eukaryota</taxon>
        <taxon>Viridiplantae</taxon>
        <taxon>Streptophyta</taxon>
        <taxon>Embryophyta</taxon>
        <taxon>Tracheophyta</taxon>
        <taxon>Spermatophyta</taxon>
        <taxon>Magnoliopsida</taxon>
        <taxon>eudicotyledons</taxon>
        <taxon>Gunneridae</taxon>
        <taxon>Pentapetalae</taxon>
        <taxon>asterids</taxon>
        <taxon>lamiids</taxon>
        <taxon>Lamiales</taxon>
        <taxon>Gesneriaceae</taxon>
        <taxon>Didymocarpoideae</taxon>
        <taxon>Trichosporeae</taxon>
        <taxon>Loxocarpinae</taxon>
        <taxon>Dorcoceras</taxon>
    </lineage>
</organism>
<accession>A0A2Z6ZX77</accession>
<keyword evidence="3" id="KW-1185">Reference proteome</keyword>
<dbReference type="EMBL" id="KV024465">
    <property type="protein sequence ID" value="KZV13888.1"/>
    <property type="molecule type" value="Genomic_DNA"/>
</dbReference>